<evidence type="ECO:0000256" key="5">
    <source>
        <dbReference type="HAMAP-Rule" id="MF_01334"/>
    </source>
</evidence>
<name>A0A399RC30_9PROT</name>
<keyword evidence="10" id="KW-1185">Reference proteome</keyword>
<protein>
    <recommendedName>
        <fullName evidence="5">Large ribosomal subunit protein bL25</fullName>
    </recommendedName>
    <alternativeName>
        <fullName evidence="5">General stress protein CTC</fullName>
    </alternativeName>
</protein>
<dbReference type="Pfam" id="PF01386">
    <property type="entry name" value="Ribosomal_L25p"/>
    <property type="match status" value="1"/>
</dbReference>
<feature type="domain" description="Large ribosomal subunit protein bL25 L25" evidence="7">
    <location>
        <begin position="9"/>
        <end position="94"/>
    </location>
</feature>
<comment type="similarity">
    <text evidence="5">Belongs to the bacterial ribosomal protein bL25 family. CTC subfamily.</text>
</comment>
<reference evidence="9 10" key="1">
    <citation type="submission" date="2018-08" db="EMBL/GenBank/DDBJ databases">
        <title>Henriciella mobilis sp. nov., isolated from seawater.</title>
        <authorList>
            <person name="Cheng H."/>
            <person name="Wu Y.-H."/>
            <person name="Xu X.-W."/>
            <person name="Guo L.-L."/>
        </authorList>
    </citation>
    <scope>NUCLEOTIDE SEQUENCE [LARGE SCALE GENOMIC DNA]</scope>
    <source>
        <strain evidence="9 10">CCUG67844</strain>
    </source>
</reference>
<accession>A0A399RC30</accession>
<dbReference type="AlphaFoldDB" id="A0A399RC30"/>
<dbReference type="NCBIfam" id="NF004128">
    <property type="entry name" value="PRK05618.1-2"/>
    <property type="match status" value="1"/>
</dbReference>
<keyword evidence="4 5" id="KW-0687">Ribonucleoprotein</keyword>
<keyword evidence="2 5" id="KW-0694">RNA-binding</keyword>
<dbReference type="GO" id="GO:0006412">
    <property type="term" value="P:translation"/>
    <property type="evidence" value="ECO:0007669"/>
    <property type="project" value="UniProtKB-UniRule"/>
</dbReference>
<dbReference type="GO" id="GO:0008097">
    <property type="term" value="F:5S rRNA binding"/>
    <property type="evidence" value="ECO:0007669"/>
    <property type="project" value="InterPro"/>
</dbReference>
<dbReference type="InterPro" id="IPR020057">
    <property type="entry name" value="Ribosomal_bL25_b-dom"/>
</dbReference>
<evidence type="ECO:0000313" key="9">
    <source>
        <dbReference type="EMBL" id="RIJ27587.1"/>
    </source>
</evidence>
<dbReference type="Pfam" id="PF14693">
    <property type="entry name" value="Ribosomal_TL5_C"/>
    <property type="match status" value="1"/>
</dbReference>
<comment type="subunit">
    <text evidence="5">Part of the 50S ribosomal subunit; part of the 5S rRNA/L5/L18/L25 subcomplex. Contacts the 5S rRNA. Binds to the 5S rRNA independently of L5 and L18.</text>
</comment>
<dbReference type="InterPro" id="IPR037121">
    <property type="entry name" value="Ribosomal_bL25_C"/>
</dbReference>
<dbReference type="EMBL" id="QWGA01000008">
    <property type="protein sequence ID" value="RIJ27587.1"/>
    <property type="molecule type" value="Genomic_DNA"/>
</dbReference>
<gene>
    <name evidence="5" type="primary">rplY</name>
    <name evidence="5" type="synonym">ctc</name>
    <name evidence="9" type="ORF">D1222_14435</name>
</gene>
<dbReference type="PANTHER" id="PTHR33284">
    <property type="entry name" value="RIBOSOMAL PROTEIN L25/GLN-TRNA SYNTHETASE, ANTI-CODON-BINDING DOMAIN-CONTAINING PROTEIN"/>
    <property type="match status" value="1"/>
</dbReference>
<dbReference type="InterPro" id="IPR020930">
    <property type="entry name" value="Ribosomal_uL5_bac-type"/>
</dbReference>
<dbReference type="InterPro" id="IPR011035">
    <property type="entry name" value="Ribosomal_bL25/Gln-tRNA_synth"/>
</dbReference>
<evidence type="ECO:0000256" key="4">
    <source>
        <dbReference type="ARBA" id="ARBA00023274"/>
    </source>
</evidence>
<feature type="region of interest" description="Disordered" evidence="6">
    <location>
        <begin position="192"/>
        <end position="228"/>
    </location>
</feature>
<keyword evidence="3 5" id="KW-0689">Ribosomal protein</keyword>
<keyword evidence="1 5" id="KW-0699">rRNA-binding</keyword>
<feature type="domain" description="Large ribosomal subunit protein bL25 beta" evidence="8">
    <location>
        <begin position="103"/>
        <end position="186"/>
    </location>
</feature>
<proteinExistence type="inferred from homology"/>
<dbReference type="Gene3D" id="2.170.120.20">
    <property type="entry name" value="Ribosomal protein L25, beta domain"/>
    <property type="match status" value="1"/>
</dbReference>
<comment type="caution">
    <text evidence="9">The sequence shown here is derived from an EMBL/GenBank/DDBJ whole genome shotgun (WGS) entry which is preliminary data.</text>
</comment>
<dbReference type="InterPro" id="IPR001021">
    <property type="entry name" value="Ribosomal_bL25_long"/>
</dbReference>
<dbReference type="PANTHER" id="PTHR33284:SF1">
    <property type="entry name" value="RIBOSOMAL PROTEIN L25_GLN-TRNA SYNTHETASE, ANTI-CODON-BINDING DOMAIN-CONTAINING PROTEIN"/>
    <property type="match status" value="1"/>
</dbReference>
<feature type="compositionally biased region" description="Acidic residues" evidence="6">
    <location>
        <begin position="192"/>
        <end position="203"/>
    </location>
</feature>
<dbReference type="GO" id="GO:0003735">
    <property type="term" value="F:structural constituent of ribosome"/>
    <property type="evidence" value="ECO:0007669"/>
    <property type="project" value="InterPro"/>
</dbReference>
<evidence type="ECO:0000256" key="1">
    <source>
        <dbReference type="ARBA" id="ARBA00022730"/>
    </source>
</evidence>
<dbReference type="HAMAP" id="MF_01334">
    <property type="entry name" value="Ribosomal_bL25_CTC"/>
    <property type="match status" value="1"/>
</dbReference>
<dbReference type="OrthoDB" id="9806411at2"/>
<dbReference type="CDD" id="cd00495">
    <property type="entry name" value="Ribosomal_L25_TL5_CTC"/>
    <property type="match status" value="1"/>
</dbReference>
<comment type="function">
    <text evidence="5">This is one of the proteins that binds to the 5S RNA in the ribosome where it forms part of the central protuberance.</text>
</comment>
<evidence type="ECO:0000256" key="3">
    <source>
        <dbReference type="ARBA" id="ARBA00022980"/>
    </source>
</evidence>
<dbReference type="InterPro" id="IPR020056">
    <property type="entry name" value="Rbsml_bL25/Gln-tRNA_synth_N"/>
</dbReference>
<sequence length="228" mass="24438">MADTLNFNVEIRERTGKGGAREARRNGKVPGVLYGGGEDPVAVNLKLNEVIKGINSGHFLTSTANLVHDGKKQLVIPQAIQLDPVSDMPLHVDLYRVKASQVIAVEVPVHFTNEEEAPGLKKGGSLNIVRFAVELNVRADSIPEALEADLTGLDVGDNVKISDITLPKGAEPTITDRDFTIATIVGKMAEIVEETEEETEAGDVEAINQSDEDGEGDAEGEGEEESKE</sequence>
<evidence type="ECO:0000259" key="7">
    <source>
        <dbReference type="Pfam" id="PF01386"/>
    </source>
</evidence>
<dbReference type="SUPFAM" id="SSF50715">
    <property type="entry name" value="Ribosomal protein L25-like"/>
    <property type="match status" value="1"/>
</dbReference>
<dbReference type="Proteomes" id="UP000265845">
    <property type="component" value="Unassembled WGS sequence"/>
</dbReference>
<organism evidence="9 10">
    <name type="scientific">Henriciella algicola</name>
    <dbReference type="NCBI Taxonomy" id="1608422"/>
    <lineage>
        <taxon>Bacteria</taxon>
        <taxon>Pseudomonadati</taxon>
        <taxon>Pseudomonadota</taxon>
        <taxon>Alphaproteobacteria</taxon>
        <taxon>Hyphomonadales</taxon>
        <taxon>Hyphomonadaceae</taxon>
        <taxon>Henriciella</taxon>
    </lineage>
</organism>
<evidence type="ECO:0000256" key="2">
    <source>
        <dbReference type="ARBA" id="ARBA00022884"/>
    </source>
</evidence>
<dbReference type="NCBIfam" id="TIGR00731">
    <property type="entry name" value="bL25_bact_ctc"/>
    <property type="match status" value="1"/>
</dbReference>
<dbReference type="InterPro" id="IPR029751">
    <property type="entry name" value="Ribosomal_L25_dom"/>
</dbReference>
<evidence type="ECO:0000313" key="10">
    <source>
        <dbReference type="Proteomes" id="UP000265845"/>
    </source>
</evidence>
<evidence type="ECO:0000256" key="6">
    <source>
        <dbReference type="SAM" id="MobiDB-lite"/>
    </source>
</evidence>
<dbReference type="GO" id="GO:0022625">
    <property type="term" value="C:cytosolic large ribosomal subunit"/>
    <property type="evidence" value="ECO:0007669"/>
    <property type="project" value="TreeGrafter"/>
</dbReference>
<evidence type="ECO:0000259" key="8">
    <source>
        <dbReference type="Pfam" id="PF14693"/>
    </source>
</evidence>
<feature type="compositionally biased region" description="Acidic residues" evidence="6">
    <location>
        <begin position="210"/>
        <end position="228"/>
    </location>
</feature>
<dbReference type="RefSeq" id="WP_119454964.1">
    <property type="nucleotide sequence ID" value="NZ_QWGA01000008.1"/>
</dbReference>
<dbReference type="Gene3D" id="2.40.240.10">
    <property type="entry name" value="Ribosomal Protein L25, Chain P"/>
    <property type="match status" value="1"/>
</dbReference>